<name>A0A0D0DQT1_9AGAM</name>
<organism evidence="2 3">
    <name type="scientific">Paxillus rubicundulus Ve08.2h10</name>
    <dbReference type="NCBI Taxonomy" id="930991"/>
    <lineage>
        <taxon>Eukaryota</taxon>
        <taxon>Fungi</taxon>
        <taxon>Dikarya</taxon>
        <taxon>Basidiomycota</taxon>
        <taxon>Agaricomycotina</taxon>
        <taxon>Agaricomycetes</taxon>
        <taxon>Agaricomycetidae</taxon>
        <taxon>Boletales</taxon>
        <taxon>Paxilineae</taxon>
        <taxon>Paxillaceae</taxon>
        <taxon>Paxillus</taxon>
    </lineage>
</organism>
<proteinExistence type="predicted"/>
<sequence length="211" mass="22483">MATRKCKKPSANAVQVAQASDILLIPPAPATTKEAPAVTRACHTPSEAAATRAHVVPAGDLTTISELDKLDGLDSGLHSDLLLGPDFGELAGEIMSVVTGHSGGAVEFEEEHEEEEMSEDFNFDRIMATTDNEQESSPEIGSEIDNDMGEIHQRHSYPTAQCAPAKRAPPVKTVGKSKGKGKAIPKPTSSEHYDPDTCIFKIQCAVQQLHG</sequence>
<dbReference type="InParanoid" id="A0A0D0DQT1"/>
<evidence type="ECO:0000313" key="3">
    <source>
        <dbReference type="Proteomes" id="UP000054538"/>
    </source>
</evidence>
<feature type="region of interest" description="Disordered" evidence="1">
    <location>
        <begin position="159"/>
        <end position="194"/>
    </location>
</feature>
<dbReference type="Proteomes" id="UP000054538">
    <property type="component" value="Unassembled WGS sequence"/>
</dbReference>
<dbReference type="AlphaFoldDB" id="A0A0D0DQT1"/>
<reference evidence="3" key="2">
    <citation type="submission" date="2015-01" db="EMBL/GenBank/DDBJ databases">
        <title>Evolutionary Origins and Diversification of the Mycorrhizal Mutualists.</title>
        <authorList>
            <consortium name="DOE Joint Genome Institute"/>
            <consortium name="Mycorrhizal Genomics Consortium"/>
            <person name="Kohler A."/>
            <person name="Kuo A."/>
            <person name="Nagy L.G."/>
            <person name="Floudas D."/>
            <person name="Copeland A."/>
            <person name="Barry K.W."/>
            <person name="Cichocki N."/>
            <person name="Veneault-Fourrey C."/>
            <person name="LaButti K."/>
            <person name="Lindquist E.A."/>
            <person name="Lipzen A."/>
            <person name="Lundell T."/>
            <person name="Morin E."/>
            <person name="Murat C."/>
            <person name="Riley R."/>
            <person name="Ohm R."/>
            <person name="Sun H."/>
            <person name="Tunlid A."/>
            <person name="Henrissat B."/>
            <person name="Grigoriev I.V."/>
            <person name="Hibbett D.S."/>
            <person name="Martin F."/>
        </authorList>
    </citation>
    <scope>NUCLEOTIDE SEQUENCE [LARGE SCALE GENOMIC DNA]</scope>
    <source>
        <strain evidence="3">Ve08.2h10</strain>
    </source>
</reference>
<evidence type="ECO:0000256" key="1">
    <source>
        <dbReference type="SAM" id="MobiDB-lite"/>
    </source>
</evidence>
<evidence type="ECO:0000313" key="2">
    <source>
        <dbReference type="EMBL" id="KIK94953.1"/>
    </source>
</evidence>
<dbReference type="HOGENOM" id="CLU_113406_0_0_1"/>
<keyword evidence="3" id="KW-1185">Reference proteome</keyword>
<dbReference type="EMBL" id="KN825074">
    <property type="protein sequence ID" value="KIK94953.1"/>
    <property type="molecule type" value="Genomic_DNA"/>
</dbReference>
<reference evidence="2 3" key="1">
    <citation type="submission" date="2014-04" db="EMBL/GenBank/DDBJ databases">
        <authorList>
            <consortium name="DOE Joint Genome Institute"/>
            <person name="Kuo A."/>
            <person name="Kohler A."/>
            <person name="Jargeat P."/>
            <person name="Nagy L.G."/>
            <person name="Floudas D."/>
            <person name="Copeland A."/>
            <person name="Barry K.W."/>
            <person name="Cichocki N."/>
            <person name="Veneault-Fourrey C."/>
            <person name="LaButti K."/>
            <person name="Lindquist E.A."/>
            <person name="Lipzen A."/>
            <person name="Lundell T."/>
            <person name="Morin E."/>
            <person name="Murat C."/>
            <person name="Sun H."/>
            <person name="Tunlid A."/>
            <person name="Henrissat B."/>
            <person name="Grigoriev I.V."/>
            <person name="Hibbett D.S."/>
            <person name="Martin F."/>
            <person name="Nordberg H.P."/>
            <person name="Cantor M.N."/>
            <person name="Hua S.X."/>
        </authorList>
    </citation>
    <scope>NUCLEOTIDE SEQUENCE [LARGE SCALE GENOMIC DNA]</scope>
    <source>
        <strain evidence="2 3">Ve08.2h10</strain>
    </source>
</reference>
<accession>A0A0D0DQT1</accession>
<protein>
    <submittedName>
        <fullName evidence="2">Uncharacterized protein</fullName>
    </submittedName>
</protein>
<gene>
    <name evidence="2" type="ORF">PAXRUDRAFT_11744</name>
</gene>